<organism evidence="5">
    <name type="scientific">hydrothermal vent metagenome</name>
    <dbReference type="NCBI Taxonomy" id="652676"/>
    <lineage>
        <taxon>unclassified sequences</taxon>
        <taxon>metagenomes</taxon>
        <taxon>ecological metagenomes</taxon>
    </lineage>
</organism>
<evidence type="ECO:0000256" key="2">
    <source>
        <dbReference type="ARBA" id="ARBA00022490"/>
    </source>
</evidence>
<evidence type="ECO:0000256" key="3">
    <source>
        <dbReference type="ARBA" id="ARBA00022795"/>
    </source>
</evidence>
<evidence type="ECO:0000256" key="4">
    <source>
        <dbReference type="ARBA" id="ARBA00023186"/>
    </source>
</evidence>
<dbReference type="Gene3D" id="1.20.58.380">
    <property type="entry name" value="Flagellar protein flit"/>
    <property type="match status" value="1"/>
</dbReference>
<keyword evidence="3" id="KW-1005">Bacterial flagellum biogenesis</keyword>
<dbReference type="Pfam" id="PF05400">
    <property type="entry name" value="FliT"/>
    <property type="match status" value="1"/>
</dbReference>
<proteinExistence type="predicted"/>
<protein>
    <recommendedName>
        <fullName evidence="6">Flagellar protein FliT</fullName>
    </recommendedName>
</protein>
<keyword evidence="2" id="KW-0963">Cytoplasm</keyword>
<keyword evidence="4" id="KW-0143">Chaperone</keyword>
<evidence type="ECO:0000313" key="5">
    <source>
        <dbReference type="EMBL" id="VAW94096.1"/>
    </source>
</evidence>
<dbReference type="AlphaFoldDB" id="A0A3B1AN28"/>
<dbReference type="InterPro" id="IPR008622">
    <property type="entry name" value="FliT"/>
</dbReference>
<comment type="subcellular location">
    <subcellularLocation>
        <location evidence="1">Cytoplasm</location>
    </subcellularLocation>
</comment>
<gene>
    <name evidence="5" type="ORF">MNBD_GAMMA22-2143</name>
</gene>
<accession>A0A3B1AN28</accession>
<sequence length="111" mass="13116">MKSFEIYTKARQALTLSQNMLDMAHQSNWLLFEKTEQQRQKLLTEIFEHDDIHDMLFKITHFLQQILDIDNESIQLGQQARKETLHQLSTIRSNVTAVGKYQQFSAFESNN</sequence>
<reference evidence="5" key="1">
    <citation type="submission" date="2018-06" db="EMBL/GenBank/DDBJ databases">
        <authorList>
            <person name="Zhirakovskaya E."/>
        </authorList>
    </citation>
    <scope>NUCLEOTIDE SEQUENCE</scope>
</reference>
<evidence type="ECO:0008006" key="6">
    <source>
        <dbReference type="Google" id="ProtNLM"/>
    </source>
</evidence>
<evidence type="ECO:0000256" key="1">
    <source>
        <dbReference type="ARBA" id="ARBA00004496"/>
    </source>
</evidence>
<name>A0A3B1AN28_9ZZZZ</name>
<dbReference type="EMBL" id="UOFS01000014">
    <property type="protein sequence ID" value="VAW94096.1"/>
    <property type="molecule type" value="Genomic_DNA"/>
</dbReference>